<dbReference type="PANTHER" id="PTHR24421">
    <property type="entry name" value="NITRATE/NITRITE SENSOR PROTEIN NARX-RELATED"/>
    <property type="match status" value="1"/>
</dbReference>
<dbReference type="PANTHER" id="PTHR24421:SF59">
    <property type="entry name" value="OXYGEN SENSOR HISTIDINE KINASE NREB"/>
    <property type="match status" value="1"/>
</dbReference>
<feature type="non-terminal residue" evidence="6">
    <location>
        <position position="1"/>
    </location>
</feature>
<dbReference type="Pfam" id="PF08448">
    <property type="entry name" value="PAS_4"/>
    <property type="match status" value="1"/>
</dbReference>
<evidence type="ECO:0000259" key="5">
    <source>
        <dbReference type="PROSITE" id="PS50113"/>
    </source>
</evidence>
<feature type="domain" description="PAC" evidence="5">
    <location>
        <begin position="82"/>
        <end position="132"/>
    </location>
</feature>
<dbReference type="InterPro" id="IPR011712">
    <property type="entry name" value="Sig_transdc_His_kin_sub3_dim/P"/>
</dbReference>
<dbReference type="SUPFAM" id="SSF55785">
    <property type="entry name" value="PYP-like sensor domain (PAS domain)"/>
    <property type="match status" value="2"/>
</dbReference>
<organism evidence="6">
    <name type="scientific">marine sediment metagenome</name>
    <dbReference type="NCBI Taxonomy" id="412755"/>
    <lineage>
        <taxon>unclassified sequences</taxon>
        <taxon>metagenomes</taxon>
        <taxon>ecological metagenomes</taxon>
    </lineage>
</organism>
<dbReference type="AlphaFoldDB" id="X0RYQ7"/>
<dbReference type="PROSITE" id="PS50113">
    <property type="entry name" value="PAC"/>
    <property type="match status" value="2"/>
</dbReference>
<feature type="region of interest" description="Disordered" evidence="3">
    <location>
        <begin position="45"/>
        <end position="66"/>
    </location>
</feature>
<dbReference type="Gene3D" id="3.30.450.20">
    <property type="entry name" value="PAS domain"/>
    <property type="match status" value="2"/>
</dbReference>
<evidence type="ECO:0000259" key="4">
    <source>
        <dbReference type="PROSITE" id="PS50112"/>
    </source>
</evidence>
<dbReference type="InterPro" id="IPR000014">
    <property type="entry name" value="PAS"/>
</dbReference>
<feature type="domain" description="PAS" evidence="4">
    <location>
        <begin position="133"/>
        <end position="215"/>
    </location>
</feature>
<feature type="domain" description="PAC" evidence="5">
    <location>
        <begin position="204"/>
        <end position="257"/>
    </location>
</feature>
<name>X0RYQ7_9ZZZZ</name>
<dbReference type="InterPro" id="IPR050482">
    <property type="entry name" value="Sensor_HK_TwoCompSys"/>
</dbReference>
<evidence type="ECO:0000313" key="6">
    <source>
        <dbReference type="EMBL" id="GAF68116.1"/>
    </source>
</evidence>
<evidence type="ECO:0000256" key="1">
    <source>
        <dbReference type="ARBA" id="ARBA00022679"/>
    </source>
</evidence>
<dbReference type="GO" id="GO:0000155">
    <property type="term" value="F:phosphorelay sensor kinase activity"/>
    <property type="evidence" value="ECO:0007669"/>
    <property type="project" value="InterPro"/>
</dbReference>
<evidence type="ECO:0000256" key="3">
    <source>
        <dbReference type="SAM" id="MobiDB-lite"/>
    </source>
</evidence>
<dbReference type="EMBL" id="BARS01006367">
    <property type="protein sequence ID" value="GAF68116.1"/>
    <property type="molecule type" value="Genomic_DNA"/>
</dbReference>
<dbReference type="Pfam" id="PF13426">
    <property type="entry name" value="PAS_9"/>
    <property type="match status" value="1"/>
</dbReference>
<dbReference type="GO" id="GO:0016020">
    <property type="term" value="C:membrane"/>
    <property type="evidence" value="ECO:0007669"/>
    <property type="project" value="InterPro"/>
</dbReference>
<gene>
    <name evidence="6" type="ORF">S01H1_12408</name>
</gene>
<protein>
    <recommendedName>
        <fullName evidence="7">PAS domain S-box protein</fullName>
    </recommendedName>
</protein>
<dbReference type="Gene3D" id="6.10.250.2870">
    <property type="match status" value="1"/>
</dbReference>
<evidence type="ECO:0000256" key="2">
    <source>
        <dbReference type="ARBA" id="ARBA00022777"/>
    </source>
</evidence>
<comment type="caution">
    <text evidence="6">The sequence shown here is derived from an EMBL/GenBank/DDBJ whole genome shotgun (WGS) entry which is preliminary data.</text>
</comment>
<dbReference type="NCBIfam" id="TIGR00229">
    <property type="entry name" value="sensory_box"/>
    <property type="match status" value="2"/>
</dbReference>
<reference evidence="6" key="1">
    <citation type="journal article" date="2014" name="Front. Microbiol.">
        <title>High frequency of phylogenetically diverse reductive dehalogenase-homologous genes in deep subseafloor sedimentary metagenomes.</title>
        <authorList>
            <person name="Kawai M."/>
            <person name="Futagami T."/>
            <person name="Toyoda A."/>
            <person name="Takaki Y."/>
            <person name="Nishi S."/>
            <person name="Hori S."/>
            <person name="Arai W."/>
            <person name="Tsubouchi T."/>
            <person name="Morono Y."/>
            <person name="Uchiyama I."/>
            <person name="Ito T."/>
            <person name="Fujiyama A."/>
            <person name="Inagaki F."/>
            <person name="Takami H."/>
        </authorList>
    </citation>
    <scope>NUCLEOTIDE SEQUENCE</scope>
    <source>
        <strain evidence="6">Expedition CK06-06</strain>
    </source>
</reference>
<sequence>LREAEEKFRTIFESSNDAITIIAESGVIDFNDAALRMMGYSNREGLVGTNPGDWSPPAQPDGRDSTEAAKYEVAKAFKEGGNFFEWTHRRADGELFQAEVLLTPMQLDGVQVLQATVRDITERKRAEEALEESEARLQSILDNSTTVIYVKDVDGKYLFINKRYEDLFSVTREKAKGKTDHDIFPSHMANAFRSNDLEVLKTNAPVEFEEVAPHDDGPHTYISVKFPLYDITGAPYAVCGISTDITKRKRSEAELKRSREKLRKLSLYLQNMQEQERARIARDIHDDLGQLLTAMEFDISYMAKMLLPEQKELIKRAMKISELLVVSTETVQRIASELRPPLLDDLGLMAAMEWQAEKYQENTGIDCKVIYDSNIKNLDKDLSTALFRAFQEALTNVARHADATSTCISLKMGPERL</sequence>
<feature type="non-terminal residue" evidence="6">
    <location>
        <position position="417"/>
    </location>
</feature>
<keyword evidence="2" id="KW-0418">Kinase</keyword>
<dbReference type="SMART" id="SM00091">
    <property type="entry name" value="PAS"/>
    <property type="match status" value="2"/>
</dbReference>
<dbReference type="InterPro" id="IPR013656">
    <property type="entry name" value="PAS_4"/>
</dbReference>
<dbReference type="PROSITE" id="PS50112">
    <property type="entry name" value="PAS"/>
    <property type="match status" value="1"/>
</dbReference>
<evidence type="ECO:0008006" key="7">
    <source>
        <dbReference type="Google" id="ProtNLM"/>
    </source>
</evidence>
<keyword evidence="1" id="KW-0808">Transferase</keyword>
<dbReference type="Pfam" id="PF07730">
    <property type="entry name" value="HisKA_3"/>
    <property type="match status" value="1"/>
</dbReference>
<accession>X0RYQ7</accession>
<dbReference type="InterPro" id="IPR035965">
    <property type="entry name" value="PAS-like_dom_sf"/>
</dbReference>
<dbReference type="InterPro" id="IPR000700">
    <property type="entry name" value="PAS-assoc_C"/>
</dbReference>
<dbReference type="GO" id="GO:0046983">
    <property type="term" value="F:protein dimerization activity"/>
    <property type="evidence" value="ECO:0007669"/>
    <property type="project" value="InterPro"/>
</dbReference>
<proteinExistence type="predicted"/>
<dbReference type="CDD" id="cd00130">
    <property type="entry name" value="PAS"/>
    <property type="match status" value="2"/>
</dbReference>